<accession>A0ABM4VFG3</accession>
<keyword evidence="2" id="KW-0346">Stress response</keyword>
<proteinExistence type="inferred from homology"/>
<dbReference type="PANTHER" id="PTHR46991">
    <property type="entry name" value="23.5 KDA HEAT SHOCK PROTEIN, MITOCHONDRIAL"/>
    <property type="match status" value="1"/>
</dbReference>
<keyword evidence="6" id="KW-1185">Reference proteome</keyword>
<evidence type="ECO:0000256" key="2">
    <source>
        <dbReference type="ARBA" id="ARBA00023016"/>
    </source>
</evidence>
<keyword evidence="1" id="KW-0809">Transit peptide</keyword>
<protein>
    <submittedName>
        <fullName evidence="7">24.1 kDa heat shock protein, mitochondrial-like</fullName>
    </submittedName>
</protein>
<organism evidence="6 7">
    <name type="scientific">Coffea arabica</name>
    <name type="common">Arabian coffee</name>
    <dbReference type="NCBI Taxonomy" id="13443"/>
    <lineage>
        <taxon>Eukaryota</taxon>
        <taxon>Viridiplantae</taxon>
        <taxon>Streptophyta</taxon>
        <taxon>Embryophyta</taxon>
        <taxon>Tracheophyta</taxon>
        <taxon>Spermatophyta</taxon>
        <taxon>Magnoliopsida</taxon>
        <taxon>eudicotyledons</taxon>
        <taxon>Gunneridae</taxon>
        <taxon>Pentapetalae</taxon>
        <taxon>asterids</taxon>
        <taxon>lamiids</taxon>
        <taxon>Gentianales</taxon>
        <taxon>Rubiaceae</taxon>
        <taxon>Ixoroideae</taxon>
        <taxon>Gardenieae complex</taxon>
        <taxon>Bertiereae - Coffeeae clade</taxon>
        <taxon>Coffeeae</taxon>
        <taxon>Coffea</taxon>
    </lineage>
</organism>
<evidence type="ECO:0000256" key="1">
    <source>
        <dbReference type="ARBA" id="ARBA00022946"/>
    </source>
</evidence>
<dbReference type="CDD" id="cd06464">
    <property type="entry name" value="ACD_sHsps-like"/>
    <property type="match status" value="1"/>
</dbReference>
<dbReference type="GeneID" id="140013099"/>
<gene>
    <name evidence="7" type="primary">LOC140013099</name>
</gene>
<reference evidence="7" key="1">
    <citation type="submission" date="2025-08" db="UniProtKB">
        <authorList>
            <consortium name="RefSeq"/>
        </authorList>
    </citation>
    <scope>IDENTIFICATION</scope>
    <source>
        <tissue evidence="7">Leaves</tissue>
    </source>
</reference>
<dbReference type="Gene3D" id="2.60.40.790">
    <property type="match status" value="1"/>
</dbReference>
<dbReference type="PANTHER" id="PTHR46991:SF11">
    <property type="entry name" value="SMALL HEAT SHOCK PROTEIN HSPF"/>
    <property type="match status" value="1"/>
</dbReference>
<dbReference type="InterPro" id="IPR008978">
    <property type="entry name" value="HSP20-like_chaperone"/>
</dbReference>
<dbReference type="Pfam" id="PF00011">
    <property type="entry name" value="HSP20"/>
    <property type="match status" value="1"/>
</dbReference>
<dbReference type="InterPro" id="IPR002068">
    <property type="entry name" value="A-crystallin/Hsp20_dom"/>
</dbReference>
<evidence type="ECO:0000256" key="4">
    <source>
        <dbReference type="RuleBase" id="RU003616"/>
    </source>
</evidence>
<evidence type="ECO:0000259" key="5">
    <source>
        <dbReference type="PROSITE" id="PS01031"/>
    </source>
</evidence>
<sequence length="203" mass="22013">MASLTTLPTATSFFFKKHLVTELPPPSKLPSLISSTSFTALTPLSAKSEATGTILSQESESDSGSDFEAETLASCFDNISNPSTLPYANPFLKAGNRNILELQSDEEAARIRVDMPGVEKDGVKIWFENGDLKIEGVEVAVGGGTDGGMDEEARKYAITVKIFEPEMLKKDEATAVMKNGVLKMVIPKLKFEERKDILHINAA</sequence>
<dbReference type="Proteomes" id="UP001652660">
    <property type="component" value="Chromosome 8e"/>
</dbReference>
<evidence type="ECO:0000313" key="7">
    <source>
        <dbReference type="RefSeq" id="XP_071918270.1"/>
    </source>
</evidence>
<dbReference type="InterPro" id="IPR044656">
    <property type="entry name" value="HSP14.7/HSP23.5/HSP23.6-like"/>
</dbReference>
<dbReference type="PROSITE" id="PS01031">
    <property type="entry name" value="SHSP"/>
    <property type="match status" value="1"/>
</dbReference>
<name>A0ABM4VFG3_COFAR</name>
<evidence type="ECO:0000313" key="6">
    <source>
        <dbReference type="Proteomes" id="UP001652660"/>
    </source>
</evidence>
<comment type="similarity">
    <text evidence="3 4">Belongs to the small heat shock protein (HSP20) family.</text>
</comment>
<dbReference type="SUPFAM" id="SSF49764">
    <property type="entry name" value="HSP20-like chaperones"/>
    <property type="match status" value="1"/>
</dbReference>
<feature type="domain" description="SHSP" evidence="5">
    <location>
        <begin position="90"/>
        <end position="203"/>
    </location>
</feature>
<dbReference type="RefSeq" id="XP_071918270.1">
    <property type="nucleotide sequence ID" value="XM_072062169.1"/>
</dbReference>
<evidence type="ECO:0000256" key="3">
    <source>
        <dbReference type="PROSITE-ProRule" id="PRU00285"/>
    </source>
</evidence>